<dbReference type="GO" id="GO:0016787">
    <property type="term" value="F:hydrolase activity"/>
    <property type="evidence" value="ECO:0007669"/>
    <property type="project" value="InterPro"/>
</dbReference>
<dbReference type="PANTHER" id="PTHR47396:SF1">
    <property type="entry name" value="ATP-DEPENDENT HELICASE IRC3-RELATED"/>
    <property type="match status" value="1"/>
</dbReference>
<protein>
    <submittedName>
        <fullName evidence="2">Helicase protein</fullName>
    </submittedName>
</protein>
<dbReference type="SMART" id="SM00490">
    <property type="entry name" value="HELICc"/>
    <property type="match status" value="1"/>
</dbReference>
<dbReference type="GO" id="GO:0005524">
    <property type="term" value="F:ATP binding"/>
    <property type="evidence" value="ECO:0007669"/>
    <property type="project" value="InterPro"/>
</dbReference>
<dbReference type="InterPro" id="IPR049430">
    <property type="entry name" value="UvsW_N_sf"/>
</dbReference>
<dbReference type="GO" id="GO:0003677">
    <property type="term" value="F:DNA binding"/>
    <property type="evidence" value="ECO:0007669"/>
    <property type="project" value="InterPro"/>
</dbReference>
<proteinExistence type="predicted"/>
<evidence type="ECO:0000313" key="2">
    <source>
        <dbReference type="EMBL" id="QGZ16145.1"/>
    </source>
</evidence>
<keyword evidence="2" id="KW-0547">Nucleotide-binding</keyword>
<dbReference type="InterPro" id="IPR050742">
    <property type="entry name" value="Helicase_Restrict-Modif_Enz"/>
</dbReference>
<name>A0A6B9J5L5_9CAUD</name>
<dbReference type="InterPro" id="IPR001650">
    <property type="entry name" value="Helicase_C-like"/>
</dbReference>
<accession>A0A6B9J5L5</accession>
<sequence length="545" mass="63024">MFYWVFSSMEKETIYVRSLSASKVSIEVTNEIMLREIYEFFKFKDPTHKPNRYSKWDGVVRLFDNKKQVLPRGLVRTLFEFCKSVNYDIKIDKGIFFQEKVELEELEEYVESLKLTGHNENGYFDLTPYDYQMHGFYEGITNDSCVLLADTNAGKTLILYLLSRFFCDVTSYKAKILIIVPSVMLVDQMYDDFGKFSYKDDKFSNQCIHTIKGGVKDKYRSAPITVSTWQSIQNEDPEFFCKFTHVFCDEVHGASAEKISYILNNCINAYKRIGVTGSMRDTELHTLQVLAHFGKIIRIATTQMLKERGQSADTLIRVLNFKYRRPVCLNMDKLDYEGKIRAISESKERNSFIAKFANKLEGNTLLLFVRKKHSKAVYDMLKEMGHSNVYRIDGDVPNDIRDQMKKAVENGEKVVLCASFGTLGTGVSIRKLHNLVLCHPIKSIIAVLQAIGRMLRTHSSKKIANIYDIVDDFRLSPGSKATFIEHGAKRYGYYKSKGHNVVTKVVDCRHWEFLPVSQFALLLEESDKRKKFKQELAEKRFNGNE</sequence>
<dbReference type="PANTHER" id="PTHR47396">
    <property type="entry name" value="TYPE I RESTRICTION ENZYME ECOKI R PROTEIN"/>
    <property type="match status" value="1"/>
</dbReference>
<evidence type="ECO:0000313" key="3">
    <source>
        <dbReference type="Proteomes" id="UP000433471"/>
    </source>
</evidence>
<gene>
    <name evidence="2" type="ORF">Kuja_1540</name>
</gene>
<dbReference type="InterPro" id="IPR027417">
    <property type="entry name" value="P-loop_NTPase"/>
</dbReference>
<dbReference type="Gene3D" id="3.40.50.300">
    <property type="entry name" value="P-loop containing nucleotide triphosphate hydrolases"/>
    <property type="match status" value="2"/>
</dbReference>
<dbReference type="PROSITE" id="PS51192">
    <property type="entry name" value="HELICASE_ATP_BIND_1"/>
    <property type="match status" value="1"/>
</dbReference>
<dbReference type="InterPro" id="IPR006935">
    <property type="entry name" value="Helicase/UvrB_N"/>
</dbReference>
<dbReference type="SMART" id="SM00487">
    <property type="entry name" value="DEXDc"/>
    <property type="match status" value="1"/>
</dbReference>
<keyword evidence="3" id="KW-1185">Reference proteome</keyword>
<evidence type="ECO:0000259" key="1">
    <source>
        <dbReference type="PROSITE" id="PS51192"/>
    </source>
</evidence>
<dbReference type="Pfam" id="PF04851">
    <property type="entry name" value="ResIII"/>
    <property type="match status" value="1"/>
</dbReference>
<dbReference type="Proteomes" id="UP000433471">
    <property type="component" value="Segment"/>
</dbReference>
<dbReference type="Pfam" id="PF21241">
    <property type="entry name" value="UvsW_N"/>
    <property type="match status" value="1"/>
</dbReference>
<organism evidence="2 3">
    <name type="scientific">Vibrio phage vB_VchM_Kuja</name>
    <dbReference type="NCBI Taxonomy" id="2686437"/>
    <lineage>
        <taxon>Viruses</taxon>
        <taxon>Duplodnaviria</taxon>
        <taxon>Heunggongvirae</taxon>
        <taxon>Uroviricota</taxon>
        <taxon>Caudoviricetes</taxon>
        <taxon>Pantevenvirales</taxon>
        <taxon>Ackermannviridae</taxon>
        <taxon>Kujavirus</taxon>
        <taxon>Kujavirus kuja</taxon>
    </lineage>
</organism>
<dbReference type="EMBL" id="MN718199">
    <property type="protein sequence ID" value="QGZ16145.1"/>
    <property type="molecule type" value="Genomic_DNA"/>
</dbReference>
<dbReference type="Gene3D" id="3.30.780.20">
    <property type="match status" value="1"/>
</dbReference>
<keyword evidence="2" id="KW-0067">ATP-binding</keyword>
<dbReference type="GO" id="GO:0004386">
    <property type="term" value="F:helicase activity"/>
    <property type="evidence" value="ECO:0007669"/>
    <property type="project" value="UniProtKB-KW"/>
</dbReference>
<keyword evidence="2" id="KW-0347">Helicase</keyword>
<feature type="domain" description="Helicase ATP-binding" evidence="1">
    <location>
        <begin position="136"/>
        <end position="297"/>
    </location>
</feature>
<keyword evidence="2" id="KW-0378">Hydrolase</keyword>
<dbReference type="Pfam" id="PF00271">
    <property type="entry name" value="Helicase_C"/>
    <property type="match status" value="1"/>
</dbReference>
<dbReference type="InterPro" id="IPR014001">
    <property type="entry name" value="Helicase_ATP-bd"/>
</dbReference>
<dbReference type="InterPro" id="IPR049409">
    <property type="entry name" value="UvsW_N"/>
</dbReference>
<dbReference type="SUPFAM" id="SSF52540">
    <property type="entry name" value="P-loop containing nucleoside triphosphate hydrolases"/>
    <property type="match status" value="2"/>
</dbReference>
<reference evidence="2 3" key="1">
    <citation type="submission" date="2019-11" db="EMBL/GenBank/DDBJ databases">
        <title>Characterization of a novel member of the family Ackermannviridae.</title>
        <authorList>
            <person name="Maina A.N."/>
            <person name="Mwaura F.B."/>
            <person name="Jumba M."/>
        </authorList>
    </citation>
    <scope>NUCLEOTIDE SEQUENCE [LARGE SCALE GENOMIC DNA]</scope>
</reference>